<dbReference type="Proteomes" id="UP000772591">
    <property type="component" value="Unassembled WGS sequence"/>
</dbReference>
<comment type="caution">
    <text evidence="1">The sequence shown here is derived from an EMBL/GenBank/DDBJ whole genome shotgun (WGS) entry which is preliminary data.</text>
</comment>
<gene>
    <name evidence="1" type="ORF">IMW75_03325</name>
</gene>
<evidence type="ECO:0000313" key="2">
    <source>
        <dbReference type="Proteomes" id="UP000772591"/>
    </source>
</evidence>
<proteinExistence type="predicted"/>
<dbReference type="RefSeq" id="WP_205891867.1">
    <property type="nucleotide sequence ID" value="NZ_JADEVO010000003.1"/>
</dbReference>
<sequence>MKLYKDALNSLVAGEYSQADDGDSFMKIAITLAGRQYVAQLNATA</sequence>
<protein>
    <submittedName>
        <fullName evidence="1">Uncharacterized protein</fullName>
    </submittedName>
</protein>
<accession>A0ABS3ABV2</accession>
<name>A0ABS3ABV2_9PSED</name>
<keyword evidence="2" id="KW-1185">Reference proteome</keyword>
<dbReference type="EMBL" id="JADEVO010000003">
    <property type="protein sequence ID" value="MBN3964316.1"/>
    <property type="molecule type" value="Genomic_DNA"/>
</dbReference>
<reference evidence="1 2" key="1">
    <citation type="journal article" date="2021" name="Int. J. Syst. Evol. Microbiol.">
        <title>Pseudomonas piscium sp. nov., Pseudomonas pisciculturae sp. nov., Pseudomonas mucoides sp. nov. and Pseudomonas neuropathica sp. nov. isolated from rainbow trout.</title>
        <authorList>
            <person name="Duman M."/>
            <person name="Mulet M."/>
            <person name="Altun S."/>
            <person name="Saticioglu I.B."/>
            <person name="Gomila M."/>
            <person name="Lalucat J."/>
            <person name="Garcia-Valdes E."/>
        </authorList>
    </citation>
    <scope>NUCLEOTIDE SEQUENCE [LARGE SCALE GENOMIC DNA]</scope>
    <source>
        <strain evidence="1 2">LMG 28632</strain>
    </source>
</reference>
<organism evidence="1 2">
    <name type="scientific">Pseudomonas gregormendelii</name>
    <dbReference type="NCBI Taxonomy" id="1628277"/>
    <lineage>
        <taxon>Bacteria</taxon>
        <taxon>Pseudomonadati</taxon>
        <taxon>Pseudomonadota</taxon>
        <taxon>Gammaproteobacteria</taxon>
        <taxon>Pseudomonadales</taxon>
        <taxon>Pseudomonadaceae</taxon>
        <taxon>Pseudomonas</taxon>
    </lineage>
</organism>
<evidence type="ECO:0000313" key="1">
    <source>
        <dbReference type="EMBL" id="MBN3964316.1"/>
    </source>
</evidence>